<feature type="transmembrane region" description="Helical" evidence="1">
    <location>
        <begin position="357"/>
        <end position="373"/>
    </location>
</feature>
<organism evidence="2 3">
    <name type="scientific">Sphingomonas abietis</name>
    <dbReference type="NCBI Taxonomy" id="3012344"/>
    <lineage>
        <taxon>Bacteria</taxon>
        <taxon>Pseudomonadati</taxon>
        <taxon>Pseudomonadota</taxon>
        <taxon>Alphaproteobacteria</taxon>
        <taxon>Sphingomonadales</taxon>
        <taxon>Sphingomonadaceae</taxon>
        <taxon>Sphingomonas</taxon>
    </lineage>
</organism>
<keyword evidence="1" id="KW-0812">Transmembrane</keyword>
<dbReference type="RefSeq" id="WP_270078542.1">
    <property type="nucleotide sequence ID" value="NZ_CP115174.1"/>
</dbReference>
<feature type="transmembrane region" description="Helical" evidence="1">
    <location>
        <begin position="399"/>
        <end position="418"/>
    </location>
</feature>
<evidence type="ECO:0000256" key="1">
    <source>
        <dbReference type="SAM" id="Phobius"/>
    </source>
</evidence>
<dbReference type="EMBL" id="CP115174">
    <property type="protein sequence ID" value="WBO23913.1"/>
    <property type="molecule type" value="Genomic_DNA"/>
</dbReference>
<feature type="transmembrane region" description="Helical" evidence="1">
    <location>
        <begin position="233"/>
        <end position="253"/>
    </location>
</feature>
<evidence type="ECO:0000313" key="3">
    <source>
        <dbReference type="Proteomes" id="UP001210865"/>
    </source>
</evidence>
<dbReference type="Proteomes" id="UP001210865">
    <property type="component" value="Chromosome"/>
</dbReference>
<keyword evidence="1" id="KW-0472">Membrane</keyword>
<feature type="transmembrane region" description="Helical" evidence="1">
    <location>
        <begin position="461"/>
        <end position="481"/>
    </location>
</feature>
<feature type="transmembrane region" description="Helical" evidence="1">
    <location>
        <begin position="260"/>
        <end position="279"/>
    </location>
</feature>
<name>A0ABY7NRA2_9SPHN</name>
<feature type="transmembrane region" description="Helical" evidence="1">
    <location>
        <begin position="493"/>
        <end position="515"/>
    </location>
</feature>
<keyword evidence="1" id="KW-1133">Transmembrane helix</keyword>
<feature type="transmembrane region" description="Helical" evidence="1">
    <location>
        <begin position="151"/>
        <end position="171"/>
    </location>
</feature>
<gene>
    <name evidence="2" type="ORF">PBT88_07335</name>
</gene>
<feature type="transmembrane region" description="Helical" evidence="1">
    <location>
        <begin position="379"/>
        <end position="394"/>
    </location>
</feature>
<proteinExistence type="predicted"/>
<reference evidence="2 3" key="1">
    <citation type="submission" date="2022-12" db="EMBL/GenBank/DDBJ databases">
        <title>Sphingomonas abieness sp. nov., an endophytic bacterium isolated from Abies koreana.</title>
        <authorList>
            <person name="Jiang L."/>
            <person name="Lee J."/>
        </authorList>
    </citation>
    <scope>NUCLEOTIDE SEQUENCE [LARGE SCALE GENOMIC DNA]</scope>
    <source>
        <strain evidence="3">PAMB 00755</strain>
    </source>
</reference>
<protein>
    <submittedName>
        <fullName evidence="2">Uncharacterized protein</fullName>
    </submittedName>
</protein>
<evidence type="ECO:0000313" key="2">
    <source>
        <dbReference type="EMBL" id="WBO23913.1"/>
    </source>
</evidence>
<feature type="transmembrane region" description="Helical" evidence="1">
    <location>
        <begin position="207"/>
        <end position="227"/>
    </location>
</feature>
<feature type="transmembrane region" description="Helical" evidence="1">
    <location>
        <begin position="183"/>
        <end position="200"/>
    </location>
</feature>
<sequence length="558" mass="61200">MSPDLVDRYAARAEIYLITGDDHLDDPAWGIVPIWTGTVRQAIAWLLLADDISQYSVVIGDDAVWAKDFLAADLLDREIETSGVESRPEGCSMAGWQSRQMSPAATGKDFSFLASLVRLRWSTAMQRSRKARPIKDGGDVAYPSKAAERHAFRCFIALTVSIFLNFALAILNQHGVGMDTQKITILQALVTVGSGCLLFARHTKLNAVSAIVLTGIILLLAITNLTGTPNIKTLYDCMVIPLYVAVGASAFHVRQRWMNLLFFSVLIIVGVEFLAPTLYTSLVNPGAYFTATREWIADQSSNKAIQDGLYIGAYRGGGSVFSLADHRLSGPFLEPLSLGYFSILMAVYYSSIYRGSFFYRAAIVALCAFLALLSDSRAASLLIVLGGALLLLRVRVPIFVAWITPVTALIVAWLIYYYQPQFLSGDYFYRIGLTFDGMDQVTIFDLLTGSTPVEHMNDSGYLYLIHCVTPIGLFPLVWYCCGLFTRRAGSNQTIFFIITLYATTTLLLGGAFFSIKTASLLGFIVGIAGLGAERRPQSVLNDRPLLNNGRPMGEAHGI</sequence>
<feature type="transmembrane region" description="Helical" evidence="1">
    <location>
        <begin position="332"/>
        <end position="350"/>
    </location>
</feature>
<accession>A0ABY7NRA2</accession>
<keyword evidence="3" id="KW-1185">Reference proteome</keyword>